<gene>
    <name evidence="1" type="ORF">LQ567_01860</name>
</gene>
<dbReference type="PROSITE" id="PS51257">
    <property type="entry name" value="PROKAR_LIPOPROTEIN"/>
    <property type="match status" value="1"/>
</dbReference>
<keyword evidence="2" id="KW-1185">Reference proteome</keyword>
<reference evidence="1 2" key="1">
    <citation type="submission" date="2021-11" db="EMBL/GenBank/DDBJ databases">
        <title>Genomic of Niabella pedocola.</title>
        <authorList>
            <person name="Wu T."/>
        </authorList>
    </citation>
    <scope>NUCLEOTIDE SEQUENCE [LARGE SCALE GENOMIC DNA]</scope>
    <source>
        <strain evidence="1 2">JCM 31011</strain>
    </source>
</reference>
<proteinExistence type="predicted"/>
<accession>A0ABS8PL70</accession>
<dbReference type="EMBL" id="JAJNEC010000003">
    <property type="protein sequence ID" value="MCD2421489.1"/>
    <property type="molecule type" value="Genomic_DNA"/>
</dbReference>
<organism evidence="1 2">
    <name type="scientific">Niabella pedocola</name>
    <dbReference type="NCBI Taxonomy" id="1752077"/>
    <lineage>
        <taxon>Bacteria</taxon>
        <taxon>Pseudomonadati</taxon>
        <taxon>Bacteroidota</taxon>
        <taxon>Chitinophagia</taxon>
        <taxon>Chitinophagales</taxon>
        <taxon>Chitinophagaceae</taxon>
        <taxon>Niabella</taxon>
    </lineage>
</organism>
<dbReference type="Proteomes" id="UP001199816">
    <property type="component" value="Unassembled WGS sequence"/>
</dbReference>
<sequence length="143" mass="15884">MRTILTLLFIVSLTACSKSRDINPESLKGTYQGQQQFVTTAYILIYPINLDISLDGTLWSAAAKTTSSGTASFISGNYRIEKDSVKFTNHRPIQDAPVLLNTNYKVTVRGDSLYLSRVINGIGEIYSLKRTQFSAQGPVVCYY</sequence>
<protein>
    <submittedName>
        <fullName evidence="1">Uncharacterized protein</fullName>
    </submittedName>
</protein>
<dbReference type="RefSeq" id="WP_231002395.1">
    <property type="nucleotide sequence ID" value="NZ_JAJNEC010000003.1"/>
</dbReference>
<comment type="caution">
    <text evidence="1">The sequence shown here is derived from an EMBL/GenBank/DDBJ whole genome shotgun (WGS) entry which is preliminary data.</text>
</comment>
<evidence type="ECO:0000313" key="2">
    <source>
        <dbReference type="Proteomes" id="UP001199816"/>
    </source>
</evidence>
<evidence type="ECO:0000313" key="1">
    <source>
        <dbReference type="EMBL" id="MCD2421489.1"/>
    </source>
</evidence>
<name>A0ABS8PL70_9BACT</name>